<feature type="transmembrane region" description="Helical" evidence="1">
    <location>
        <begin position="94"/>
        <end position="112"/>
    </location>
</feature>
<keyword evidence="1" id="KW-1133">Transmembrane helix</keyword>
<keyword evidence="1" id="KW-0812">Transmembrane</keyword>
<gene>
    <name evidence="3" type="ORF">C7B46_00985</name>
</gene>
<dbReference type="InterPro" id="IPR058581">
    <property type="entry name" value="TM_HPP"/>
</dbReference>
<dbReference type="EMBL" id="PXYW01000002">
    <property type="protein sequence ID" value="PSR35276.1"/>
    <property type="molecule type" value="Genomic_DNA"/>
</dbReference>
<keyword evidence="1" id="KW-0472">Membrane</keyword>
<feature type="transmembrane region" description="Helical" evidence="1">
    <location>
        <begin position="132"/>
        <end position="151"/>
    </location>
</feature>
<proteinExistence type="predicted"/>
<sequence>MMSKLGQFWRRETFPSRIRILPLLWVLVLLGGLAWLDREPWHITEFLVPPFAATLSILLMLPKQPVAQPLPVILGSTLGAGLGTLVGLWGHGPLWAAGVALLTFWLLVRIGIYHPPGIALSMYPLLLRPGTWFPVVVLCFTGIAVLSSWQLSGRVAGWPPYPLSHSKV</sequence>
<evidence type="ECO:0000313" key="4">
    <source>
        <dbReference type="Proteomes" id="UP000242972"/>
    </source>
</evidence>
<name>A0A2T2XL99_9FIRM</name>
<accession>A0A2T2XL99</accession>
<feature type="transmembrane region" description="Helical" evidence="1">
    <location>
        <begin position="69"/>
        <end position="88"/>
    </location>
</feature>
<feature type="domain" description="HPP transmembrane region" evidence="2">
    <location>
        <begin position="23"/>
        <end position="148"/>
    </location>
</feature>
<comment type="caution">
    <text evidence="3">The sequence shown here is derived from an EMBL/GenBank/DDBJ whole genome shotgun (WGS) entry which is preliminary data.</text>
</comment>
<organism evidence="3 4">
    <name type="scientific">Sulfobacillus benefaciens</name>
    <dbReference type="NCBI Taxonomy" id="453960"/>
    <lineage>
        <taxon>Bacteria</taxon>
        <taxon>Bacillati</taxon>
        <taxon>Bacillota</taxon>
        <taxon>Clostridia</taxon>
        <taxon>Eubacteriales</taxon>
        <taxon>Clostridiales Family XVII. Incertae Sedis</taxon>
        <taxon>Sulfobacillus</taxon>
    </lineage>
</organism>
<reference evidence="3 4" key="1">
    <citation type="journal article" date="2014" name="BMC Genomics">
        <title>Comparison of environmental and isolate Sulfobacillus genomes reveals diverse carbon, sulfur, nitrogen, and hydrogen metabolisms.</title>
        <authorList>
            <person name="Justice N.B."/>
            <person name="Norman A."/>
            <person name="Brown C.T."/>
            <person name="Singh A."/>
            <person name="Thomas B.C."/>
            <person name="Banfield J.F."/>
        </authorList>
    </citation>
    <scope>NUCLEOTIDE SEQUENCE [LARGE SCALE GENOMIC DNA]</scope>
    <source>
        <strain evidence="3">AMDSBA4</strain>
    </source>
</reference>
<feature type="transmembrane region" description="Helical" evidence="1">
    <location>
        <begin position="46"/>
        <end position="62"/>
    </location>
</feature>
<evidence type="ECO:0000259" key="2">
    <source>
        <dbReference type="Pfam" id="PF04982"/>
    </source>
</evidence>
<protein>
    <submittedName>
        <fullName evidence="3">HPP family protein</fullName>
    </submittedName>
</protein>
<dbReference type="Pfam" id="PF04982">
    <property type="entry name" value="TM_HPP"/>
    <property type="match status" value="1"/>
</dbReference>
<dbReference type="Proteomes" id="UP000242972">
    <property type="component" value="Unassembled WGS sequence"/>
</dbReference>
<dbReference type="AlphaFoldDB" id="A0A2T2XL99"/>
<evidence type="ECO:0000313" key="3">
    <source>
        <dbReference type="EMBL" id="PSR35276.1"/>
    </source>
</evidence>
<evidence type="ECO:0000256" key="1">
    <source>
        <dbReference type="SAM" id="Phobius"/>
    </source>
</evidence>